<dbReference type="VGNC" id="VGNC:103303">
    <property type="gene designation" value="MRPS35"/>
</dbReference>
<dbReference type="STRING" id="9823.ENSSSCP00000044070"/>
<dbReference type="PANTHER" id="PTHR13490:SF0">
    <property type="entry name" value="SMALL RIBOSOMAL SUBUNIT PROTEIN MS35"/>
    <property type="match status" value="1"/>
</dbReference>
<dbReference type="GO" id="GO:0001881">
    <property type="term" value="P:receptor recycling"/>
    <property type="evidence" value="ECO:0007669"/>
    <property type="project" value="InterPro"/>
</dbReference>
<feature type="domain" description="Small ribosomal subunit protein mS35 mitochondrial conserved" evidence="2">
    <location>
        <begin position="348"/>
        <end position="418"/>
    </location>
</feature>
<evidence type="ECO:0000259" key="2">
    <source>
        <dbReference type="Pfam" id="PF10213"/>
    </source>
</evidence>
<keyword evidence="6" id="KW-1267">Proteomics identification</keyword>
<reference evidence="3" key="3">
    <citation type="submission" date="2025-08" db="UniProtKB">
        <authorList>
            <consortium name="Ensembl"/>
        </authorList>
    </citation>
    <scope>IDENTIFICATION</scope>
</reference>
<dbReference type="PANTHER" id="PTHR13490">
    <property type="entry name" value="MITOCHONDRIAL 28S RIBOSOMAL PROTEIN S28"/>
    <property type="match status" value="1"/>
</dbReference>
<protein>
    <submittedName>
        <fullName evidence="3">Mitochondrial ribosomal protein S35</fullName>
    </submittedName>
</protein>
<sequence>MGQKPSQQLALQDSEEVISISEVVSGAMVHAAQKLKEYLGFEDTLSHLCPAPNTLNEIFLIYFVTFCQEKGVDKWLTTTKMTKHQALLFGADWIWTFWGPDKQIRLQLAVQTLQMSSLPLESKPCDLSTPEARAEEPSSKTSRFDKLEEFCSLIGEDCLGLFIIFGVPGNPKDIRGVVLDSVKHEIASGHLPGGTAVARFILETEECVSIRELLGNCLSTTERTSKPERALRRKALPPRTEKMAVDQDWPSVYPVAAPFKPSAVPLPVRMGYPVKRGVPMAKEGNLELLKIPNFLHLTPVAIKRHCEALKDFCTEWPAALDSDEKCEKHFPIEIDTADYVSAGPSIRNPKARVVTLRVKLSSLNLDDHAKKKLIKLVGDRYCKSTDVLTIKTDRCPLKRQNYDYAVYLLTVLYHESWKTEEWEKKKTEADMEEYIWENSTSEKNILETLLQIKAAEKNLELSKEELLGTKEVEDYRKSVVSLKNEGDNENTLSQYKESVKRLLNLA</sequence>
<dbReference type="InterPro" id="IPR019349">
    <property type="entry name" value="Ribosomal_mS35_mit"/>
</dbReference>
<dbReference type="Pfam" id="PF10213">
    <property type="entry name" value="MRP-S28"/>
    <property type="match status" value="1"/>
</dbReference>
<dbReference type="InterPro" id="IPR027985">
    <property type="entry name" value="Rab15_effector"/>
</dbReference>
<dbReference type="GO" id="GO:0005763">
    <property type="term" value="C:mitochondrial small ribosomal subunit"/>
    <property type="evidence" value="ECO:0000318"/>
    <property type="project" value="GO_Central"/>
</dbReference>
<evidence type="ECO:0000313" key="3">
    <source>
        <dbReference type="Ensembl" id="ENSSSCP00000044070.2"/>
    </source>
</evidence>
<dbReference type="SMR" id="A0A287AJK6"/>
<evidence type="ECO:0000313" key="5">
    <source>
        <dbReference type="VGNC" id="VGNC:103303"/>
    </source>
</evidence>
<evidence type="ECO:0000313" key="4">
    <source>
        <dbReference type="Proteomes" id="UP000008227"/>
    </source>
</evidence>
<dbReference type="Reactome" id="R-SSC-5419276">
    <property type="pathway name" value="Mitochondrial translation termination"/>
</dbReference>
<dbReference type="Pfam" id="PF15208">
    <property type="entry name" value="Rab15_effector"/>
    <property type="match status" value="1"/>
</dbReference>
<evidence type="ECO:0000256" key="1">
    <source>
        <dbReference type="SAM" id="Coils"/>
    </source>
</evidence>
<accession>A0A287AJK6</accession>
<reference evidence="3" key="2">
    <citation type="journal article" date="2020" name="Gigascience">
        <title>An improved pig reference genome sequence to enable pig genetics and genomics research.</title>
        <authorList>
            <person name="Warr A."/>
            <person name="Affara N."/>
            <person name="Aken B."/>
            <person name="Beiki H."/>
            <person name="Bickhart D.M."/>
            <person name="Billis K."/>
            <person name="Chow W."/>
            <person name="Eory L."/>
            <person name="Finlayson H.A."/>
            <person name="Flicek P."/>
            <person name="Giron C.G."/>
            <person name="Griffin D.K."/>
            <person name="Hall R."/>
            <person name="Hannum G."/>
            <person name="Hourlier T."/>
            <person name="Howe K."/>
            <person name="Hume D.A."/>
            <person name="Izuogu O."/>
            <person name="Kim K."/>
            <person name="Koren S."/>
            <person name="Liu H."/>
            <person name="Manchanda N."/>
            <person name="Martin F.J."/>
            <person name="Nonneman D.J."/>
            <person name="O'Connor R.E."/>
            <person name="Phillippy A.M."/>
            <person name="Rohrer G.A."/>
            <person name="Rosen B.D."/>
            <person name="Rund L.A."/>
            <person name="Sargent C.A."/>
            <person name="Schook L.B."/>
            <person name="Schroeder S.G."/>
            <person name="Schwartz A.S."/>
            <person name="Skinner B.M."/>
            <person name="Talbot R."/>
            <person name="Tseng E."/>
            <person name="Tuggle C.K."/>
            <person name="Watson M."/>
            <person name="Smith T.P.L."/>
            <person name="Archibald A.L."/>
        </authorList>
    </citation>
    <scope>NUCLEOTIDE SEQUENCE [LARGE SCALE GENOMIC DNA]</scope>
    <source>
        <strain evidence="3">Duroc</strain>
    </source>
</reference>
<dbReference type="InParanoid" id="A0A287AJK6"/>
<reference evidence="3" key="4">
    <citation type="submission" date="2025-09" db="UniProtKB">
        <authorList>
            <consortium name="Ensembl"/>
        </authorList>
    </citation>
    <scope>IDENTIFICATION</scope>
</reference>
<dbReference type="FunCoup" id="A0A287AJK6">
    <property type="interactions" value="1743"/>
</dbReference>
<organism evidence="3 4">
    <name type="scientific">Sus scrofa</name>
    <name type="common">Pig</name>
    <dbReference type="NCBI Taxonomy" id="9823"/>
    <lineage>
        <taxon>Eukaryota</taxon>
        <taxon>Metazoa</taxon>
        <taxon>Chordata</taxon>
        <taxon>Craniata</taxon>
        <taxon>Vertebrata</taxon>
        <taxon>Euteleostomi</taxon>
        <taxon>Mammalia</taxon>
        <taxon>Eutheria</taxon>
        <taxon>Laurasiatheria</taxon>
        <taxon>Artiodactyla</taxon>
        <taxon>Suina</taxon>
        <taxon>Suidae</taxon>
        <taxon>Sus</taxon>
    </lineage>
</organism>
<keyword evidence="1" id="KW-0175">Coiled coil</keyword>
<dbReference type="Proteomes" id="UP000008227">
    <property type="component" value="Chromosome 5"/>
</dbReference>
<dbReference type="Bgee" id="ENSSSCG00000000547">
    <property type="expression patterns" value="Expressed in psoas major muscle and 46 other cell types or tissues"/>
</dbReference>
<dbReference type="GO" id="GO:0032543">
    <property type="term" value="P:mitochondrial translation"/>
    <property type="evidence" value="ECO:0007669"/>
    <property type="project" value="InterPro"/>
</dbReference>
<keyword evidence="4" id="KW-1185">Reference proteome</keyword>
<dbReference type="GeneTree" id="ENSGT00390000005178"/>
<dbReference type="AlphaFoldDB" id="A0A287AJK6"/>
<dbReference type="Reactome" id="R-SSC-9937383">
    <property type="pathway name" value="Mitochondrial ribosome-associated quality control"/>
</dbReference>
<name>A0A287AJK6_PIG</name>
<dbReference type="GO" id="GO:0003735">
    <property type="term" value="F:structural constituent of ribosome"/>
    <property type="evidence" value="ECO:0000318"/>
    <property type="project" value="GO_Central"/>
</dbReference>
<evidence type="ECO:0007829" key="6">
    <source>
        <dbReference type="PeptideAtlas" id="A0A287AJK6"/>
    </source>
</evidence>
<proteinExistence type="evidence at protein level"/>
<dbReference type="Reactome" id="R-SSC-5389840">
    <property type="pathway name" value="Mitochondrial translation elongation"/>
</dbReference>
<gene>
    <name evidence="3 5" type="primary">MRPS35</name>
</gene>
<dbReference type="InterPro" id="IPR039848">
    <property type="entry name" value="Ribosomal_mS35_mt"/>
</dbReference>
<dbReference type="Ensembl" id="ENSSSCT00000045802.2">
    <property type="protein sequence ID" value="ENSSSCP00000044070.2"/>
    <property type="gene ID" value="ENSSSCG00000000547.5"/>
</dbReference>
<dbReference type="ExpressionAtlas" id="A0A287AJK6">
    <property type="expression patterns" value="baseline and differential"/>
</dbReference>
<reference evidence="4" key="1">
    <citation type="submission" date="2009-11" db="EMBL/GenBank/DDBJ databases">
        <authorList>
            <consortium name="Porcine genome sequencing project"/>
        </authorList>
    </citation>
    <scope>NUCLEOTIDE SEQUENCE [LARGE SCALE GENOMIC DNA]</scope>
    <source>
        <strain evidence="4">Duroc</strain>
    </source>
</reference>
<feature type="coiled-coil region" evidence="1">
    <location>
        <begin position="445"/>
        <end position="472"/>
    </location>
</feature>